<accession>A0AAV7RB94</accession>
<feature type="region of interest" description="Disordered" evidence="1">
    <location>
        <begin position="35"/>
        <end position="56"/>
    </location>
</feature>
<dbReference type="EMBL" id="JANPWB010000009">
    <property type="protein sequence ID" value="KAJ1150074.1"/>
    <property type="molecule type" value="Genomic_DNA"/>
</dbReference>
<organism evidence="2 3">
    <name type="scientific">Pleurodeles waltl</name>
    <name type="common">Iberian ribbed newt</name>
    <dbReference type="NCBI Taxonomy" id="8319"/>
    <lineage>
        <taxon>Eukaryota</taxon>
        <taxon>Metazoa</taxon>
        <taxon>Chordata</taxon>
        <taxon>Craniata</taxon>
        <taxon>Vertebrata</taxon>
        <taxon>Euteleostomi</taxon>
        <taxon>Amphibia</taxon>
        <taxon>Batrachia</taxon>
        <taxon>Caudata</taxon>
        <taxon>Salamandroidea</taxon>
        <taxon>Salamandridae</taxon>
        <taxon>Pleurodelinae</taxon>
        <taxon>Pleurodeles</taxon>
    </lineage>
</organism>
<keyword evidence="3" id="KW-1185">Reference proteome</keyword>
<evidence type="ECO:0000313" key="3">
    <source>
        <dbReference type="Proteomes" id="UP001066276"/>
    </source>
</evidence>
<protein>
    <submittedName>
        <fullName evidence="2">Uncharacterized protein</fullName>
    </submittedName>
</protein>
<sequence>MVHFLYSSSEECEWLDLLPQLSDRDRYRQDWDSASVSGRLNPGPSGPIRAINRLGGGGQEMATPPVQLEYAWIVLCRNLEIEVA</sequence>
<evidence type="ECO:0000256" key="1">
    <source>
        <dbReference type="SAM" id="MobiDB-lite"/>
    </source>
</evidence>
<proteinExistence type="predicted"/>
<dbReference type="Proteomes" id="UP001066276">
    <property type="component" value="Chromosome 5"/>
</dbReference>
<comment type="caution">
    <text evidence="2">The sequence shown here is derived from an EMBL/GenBank/DDBJ whole genome shotgun (WGS) entry which is preliminary data.</text>
</comment>
<reference evidence="2" key="1">
    <citation type="journal article" date="2022" name="bioRxiv">
        <title>Sequencing and chromosome-scale assembly of the giantPleurodeles waltlgenome.</title>
        <authorList>
            <person name="Brown T."/>
            <person name="Elewa A."/>
            <person name="Iarovenko S."/>
            <person name="Subramanian E."/>
            <person name="Araus A.J."/>
            <person name="Petzold A."/>
            <person name="Susuki M."/>
            <person name="Suzuki K.-i.T."/>
            <person name="Hayashi T."/>
            <person name="Toyoda A."/>
            <person name="Oliveira C."/>
            <person name="Osipova E."/>
            <person name="Leigh N.D."/>
            <person name="Simon A."/>
            <person name="Yun M.H."/>
        </authorList>
    </citation>
    <scope>NUCLEOTIDE SEQUENCE</scope>
    <source>
        <strain evidence="2">20211129_DDA</strain>
        <tissue evidence="2">Liver</tissue>
    </source>
</reference>
<name>A0AAV7RB94_PLEWA</name>
<gene>
    <name evidence="2" type="ORF">NDU88_002872</name>
</gene>
<evidence type="ECO:0000313" key="2">
    <source>
        <dbReference type="EMBL" id="KAJ1150074.1"/>
    </source>
</evidence>
<dbReference type="AlphaFoldDB" id="A0AAV7RB94"/>